<sequence>MLAQLVADVCPTSASFFGFMGVASALVFANLGAAYGTAKSGVGIASMGALGLYGLIVALILSQKKSECPS</sequence>
<comment type="caution">
    <text evidence="3">The sequence shown here is derived from an EMBL/GenBank/DDBJ whole genome shotgun (WGS) entry which is preliminary data.</text>
</comment>
<evidence type="ECO:0000256" key="1">
    <source>
        <dbReference type="SAM" id="Phobius"/>
    </source>
</evidence>
<evidence type="ECO:0000313" key="4">
    <source>
        <dbReference type="Proteomes" id="UP001209570"/>
    </source>
</evidence>
<evidence type="ECO:0000313" key="2">
    <source>
        <dbReference type="EMBL" id="KAJ0407712.1"/>
    </source>
</evidence>
<keyword evidence="1" id="KW-0472">Membrane</keyword>
<name>A0AAD5LP20_PYTIN</name>
<keyword evidence="1" id="KW-0812">Transmembrane</keyword>
<dbReference type="Proteomes" id="UP001209570">
    <property type="component" value="Unassembled WGS sequence"/>
</dbReference>
<dbReference type="EMBL" id="JAKCXM010000018">
    <property type="protein sequence ID" value="KAJ0407713.1"/>
    <property type="molecule type" value="Genomic_DNA"/>
</dbReference>
<proteinExistence type="predicted"/>
<feature type="transmembrane region" description="Helical" evidence="1">
    <location>
        <begin position="12"/>
        <end position="35"/>
    </location>
</feature>
<keyword evidence="4" id="KW-1185">Reference proteome</keyword>
<dbReference type="Gene3D" id="1.20.120.610">
    <property type="entry name" value="lithium bound rotor ring of v- atpase"/>
    <property type="match status" value="1"/>
</dbReference>
<feature type="transmembrane region" description="Helical" evidence="1">
    <location>
        <begin position="41"/>
        <end position="61"/>
    </location>
</feature>
<gene>
    <name evidence="2" type="ORF">P43SY_009049</name>
    <name evidence="3" type="ORF">P43SY_009050</name>
</gene>
<protein>
    <submittedName>
        <fullName evidence="3">Uncharacterized protein</fullName>
    </submittedName>
</protein>
<evidence type="ECO:0000313" key="3">
    <source>
        <dbReference type="EMBL" id="KAJ0407713.1"/>
    </source>
</evidence>
<dbReference type="InterPro" id="IPR035921">
    <property type="entry name" value="F/V-ATP_Csub_sf"/>
</dbReference>
<organism evidence="3 4">
    <name type="scientific">Pythium insidiosum</name>
    <name type="common">Pythiosis disease agent</name>
    <dbReference type="NCBI Taxonomy" id="114742"/>
    <lineage>
        <taxon>Eukaryota</taxon>
        <taxon>Sar</taxon>
        <taxon>Stramenopiles</taxon>
        <taxon>Oomycota</taxon>
        <taxon>Peronosporomycetes</taxon>
        <taxon>Pythiales</taxon>
        <taxon>Pythiaceae</taxon>
        <taxon>Pythium</taxon>
    </lineage>
</organism>
<accession>A0AAD5LP20</accession>
<keyword evidence="1" id="KW-1133">Transmembrane helix</keyword>
<reference evidence="3" key="1">
    <citation type="submission" date="2021-12" db="EMBL/GenBank/DDBJ databases">
        <title>Prjna785345.</title>
        <authorList>
            <person name="Rujirawat T."/>
            <person name="Krajaejun T."/>
        </authorList>
    </citation>
    <scope>NUCLEOTIDE SEQUENCE</scope>
    <source>
        <strain evidence="3">Pi057C3</strain>
    </source>
</reference>
<dbReference type="EMBL" id="JAKCXM010000018">
    <property type="protein sequence ID" value="KAJ0407712.1"/>
    <property type="molecule type" value="Genomic_DNA"/>
</dbReference>
<dbReference type="AlphaFoldDB" id="A0AAD5LP20"/>